<dbReference type="EMBL" id="JABAYA010000011">
    <property type="protein sequence ID" value="KAF7731269.1"/>
    <property type="molecule type" value="Genomic_DNA"/>
</dbReference>
<gene>
    <name evidence="4" type="ORF">EC973_000685</name>
</gene>
<dbReference type="Proteomes" id="UP000605846">
    <property type="component" value="Unassembled WGS sequence"/>
</dbReference>
<evidence type="ECO:0000256" key="1">
    <source>
        <dbReference type="ARBA" id="ARBA00005953"/>
    </source>
</evidence>
<sequence length="181" mass="19989">MPTGIARLQLVTKHLAPASIQTQKRALASEAPSSKEASSPPYRARGDYKYFLPIQSRWSDQDQYGHINNAIYYHYIDTVVNEYLIKYCGLDPSSKTQPIGLVVSSSANFYASASYPSVLEVGLTVAKIGRTSITYRVGVFENQSPMACVVGGFTHVFVDPIERRPVEIPETLRIKASKISA</sequence>
<keyword evidence="2" id="KW-0378">Hydrolase</keyword>
<dbReference type="CDD" id="cd00586">
    <property type="entry name" value="4HBT"/>
    <property type="match status" value="1"/>
</dbReference>
<accession>A0A8H7ESF6</accession>
<evidence type="ECO:0000313" key="4">
    <source>
        <dbReference type="EMBL" id="KAF7731269.1"/>
    </source>
</evidence>
<reference evidence="4" key="1">
    <citation type="submission" date="2020-01" db="EMBL/GenBank/DDBJ databases">
        <title>Genome Sequencing of Three Apophysomyces-Like Fungal Strains Confirms a Novel Fungal Genus in the Mucoromycota with divergent Burkholderia-like Endosymbiotic Bacteria.</title>
        <authorList>
            <person name="Stajich J.E."/>
            <person name="Macias A.M."/>
            <person name="Carter-House D."/>
            <person name="Lovett B."/>
            <person name="Kasson L.R."/>
            <person name="Berry K."/>
            <person name="Grigoriev I."/>
            <person name="Chang Y."/>
            <person name="Spatafora J."/>
            <person name="Kasson M.T."/>
        </authorList>
    </citation>
    <scope>NUCLEOTIDE SEQUENCE</scope>
    <source>
        <strain evidence="4">NRRL A-21654</strain>
    </source>
</reference>
<protein>
    <recommendedName>
        <fullName evidence="3">Thioesterase domain-containing protein</fullName>
    </recommendedName>
</protein>
<evidence type="ECO:0000259" key="3">
    <source>
        <dbReference type="Pfam" id="PF03061"/>
    </source>
</evidence>
<name>A0A8H7ESF6_9FUNG</name>
<dbReference type="SUPFAM" id="SSF54637">
    <property type="entry name" value="Thioesterase/thiol ester dehydrase-isomerase"/>
    <property type="match status" value="1"/>
</dbReference>
<dbReference type="InterPro" id="IPR029069">
    <property type="entry name" value="HotDog_dom_sf"/>
</dbReference>
<dbReference type="AlphaFoldDB" id="A0A8H7ESF6"/>
<organism evidence="4 5">
    <name type="scientific">Apophysomyces ossiformis</name>
    <dbReference type="NCBI Taxonomy" id="679940"/>
    <lineage>
        <taxon>Eukaryota</taxon>
        <taxon>Fungi</taxon>
        <taxon>Fungi incertae sedis</taxon>
        <taxon>Mucoromycota</taxon>
        <taxon>Mucoromycotina</taxon>
        <taxon>Mucoromycetes</taxon>
        <taxon>Mucorales</taxon>
        <taxon>Mucorineae</taxon>
        <taxon>Mucoraceae</taxon>
        <taxon>Apophysomyces</taxon>
    </lineage>
</organism>
<dbReference type="PANTHER" id="PTHR31793:SF27">
    <property type="entry name" value="NOVEL THIOESTERASE SUPERFAMILY DOMAIN AND SAPOSIN A-TYPE DOMAIN CONTAINING PROTEIN (0610012H03RIK)"/>
    <property type="match status" value="1"/>
</dbReference>
<comment type="similarity">
    <text evidence="1">Belongs to the 4-hydroxybenzoyl-CoA thioesterase family.</text>
</comment>
<dbReference type="PANTHER" id="PTHR31793">
    <property type="entry name" value="4-HYDROXYBENZOYL-COA THIOESTERASE FAMILY MEMBER"/>
    <property type="match status" value="1"/>
</dbReference>
<dbReference type="GO" id="GO:0047617">
    <property type="term" value="F:fatty acyl-CoA hydrolase activity"/>
    <property type="evidence" value="ECO:0007669"/>
    <property type="project" value="TreeGrafter"/>
</dbReference>
<proteinExistence type="inferred from homology"/>
<dbReference type="OrthoDB" id="2420454at2759"/>
<evidence type="ECO:0000313" key="5">
    <source>
        <dbReference type="Proteomes" id="UP000605846"/>
    </source>
</evidence>
<dbReference type="Pfam" id="PF03061">
    <property type="entry name" value="4HBT"/>
    <property type="match status" value="1"/>
</dbReference>
<dbReference type="InterPro" id="IPR050563">
    <property type="entry name" value="4-hydroxybenzoyl-CoA_TE"/>
</dbReference>
<comment type="caution">
    <text evidence="4">The sequence shown here is derived from an EMBL/GenBank/DDBJ whole genome shotgun (WGS) entry which is preliminary data.</text>
</comment>
<feature type="domain" description="Thioesterase" evidence="3">
    <location>
        <begin position="64"/>
        <end position="143"/>
    </location>
</feature>
<dbReference type="Gene3D" id="3.10.129.10">
    <property type="entry name" value="Hotdog Thioesterase"/>
    <property type="match status" value="1"/>
</dbReference>
<keyword evidence="5" id="KW-1185">Reference proteome</keyword>
<dbReference type="InterPro" id="IPR006683">
    <property type="entry name" value="Thioestr_dom"/>
</dbReference>
<evidence type="ECO:0000256" key="2">
    <source>
        <dbReference type="ARBA" id="ARBA00022801"/>
    </source>
</evidence>